<proteinExistence type="predicted"/>
<dbReference type="PANTHER" id="PTHR35908:SF1">
    <property type="entry name" value="CONSERVED PROTEIN"/>
    <property type="match status" value="1"/>
</dbReference>
<dbReference type="RefSeq" id="WP_369186327.1">
    <property type="nucleotide sequence ID" value="NZ_CP163431.1"/>
</dbReference>
<dbReference type="AlphaFoldDB" id="A0AB39M227"/>
<dbReference type="CDD" id="cd06587">
    <property type="entry name" value="VOC"/>
    <property type="match status" value="1"/>
</dbReference>
<dbReference type="Gene3D" id="3.10.180.10">
    <property type="entry name" value="2,3-Dihydroxybiphenyl 1,2-Dioxygenase, domain 1"/>
    <property type="match status" value="1"/>
</dbReference>
<name>A0AB39M227_9ACTN</name>
<dbReference type="InterPro" id="IPR037523">
    <property type="entry name" value="VOC_core"/>
</dbReference>
<dbReference type="InterPro" id="IPR029068">
    <property type="entry name" value="Glyas_Bleomycin-R_OHBP_Dase"/>
</dbReference>
<evidence type="ECO:0000259" key="2">
    <source>
        <dbReference type="PROSITE" id="PS51819"/>
    </source>
</evidence>
<dbReference type="EMBL" id="CP163431">
    <property type="protein sequence ID" value="XDP99111.1"/>
    <property type="molecule type" value="Genomic_DNA"/>
</dbReference>
<organism evidence="3">
    <name type="scientific">Streptomyces sp. R08</name>
    <dbReference type="NCBI Taxonomy" id="3238624"/>
    <lineage>
        <taxon>Bacteria</taxon>
        <taxon>Bacillati</taxon>
        <taxon>Actinomycetota</taxon>
        <taxon>Actinomycetes</taxon>
        <taxon>Kitasatosporales</taxon>
        <taxon>Streptomycetaceae</taxon>
        <taxon>Streptomyces</taxon>
    </lineage>
</organism>
<evidence type="ECO:0000256" key="1">
    <source>
        <dbReference type="SAM" id="MobiDB-lite"/>
    </source>
</evidence>
<feature type="region of interest" description="Disordered" evidence="1">
    <location>
        <begin position="67"/>
        <end position="87"/>
    </location>
</feature>
<sequence length="137" mass="14288">MTDPDPHPGTAPTPIAELGAVVLDCPDPRALAAFYAGILGGTPAEDDEGAWFDLELPGGRTLAFQEAPGHVPPEWPAPGGSGSGSQQFHLDLTVTDLDTAEKGVLALGARPLDTDDRARTWRVYADPAGHPFCLCAC</sequence>
<dbReference type="InterPro" id="IPR041581">
    <property type="entry name" value="Glyoxalase_6"/>
</dbReference>
<accession>A0AB39M227</accession>
<dbReference type="Pfam" id="PF18029">
    <property type="entry name" value="Glyoxalase_6"/>
    <property type="match status" value="1"/>
</dbReference>
<dbReference type="PANTHER" id="PTHR35908">
    <property type="entry name" value="HYPOTHETICAL FUSION PROTEIN"/>
    <property type="match status" value="1"/>
</dbReference>
<dbReference type="PROSITE" id="PS51819">
    <property type="entry name" value="VOC"/>
    <property type="match status" value="1"/>
</dbReference>
<reference evidence="3" key="1">
    <citation type="submission" date="2024-07" db="EMBL/GenBank/DDBJ databases">
        <authorList>
            <person name="Yu S.T."/>
        </authorList>
    </citation>
    <scope>NUCLEOTIDE SEQUENCE</scope>
    <source>
        <strain evidence="3">R08</strain>
    </source>
</reference>
<protein>
    <submittedName>
        <fullName evidence="3">VOC family protein</fullName>
    </submittedName>
</protein>
<evidence type="ECO:0000313" key="3">
    <source>
        <dbReference type="EMBL" id="XDP99111.1"/>
    </source>
</evidence>
<gene>
    <name evidence="3" type="ORF">AB5J58_02400</name>
</gene>
<feature type="domain" description="VOC" evidence="2">
    <location>
        <begin position="17"/>
        <end position="137"/>
    </location>
</feature>
<dbReference type="SUPFAM" id="SSF54593">
    <property type="entry name" value="Glyoxalase/Bleomycin resistance protein/Dihydroxybiphenyl dioxygenase"/>
    <property type="match status" value="1"/>
</dbReference>